<proteinExistence type="predicted"/>
<organism evidence="1 2">
    <name type="scientific">Suillus luteus UH-Slu-Lm8-n1</name>
    <dbReference type="NCBI Taxonomy" id="930992"/>
    <lineage>
        <taxon>Eukaryota</taxon>
        <taxon>Fungi</taxon>
        <taxon>Dikarya</taxon>
        <taxon>Basidiomycota</taxon>
        <taxon>Agaricomycotina</taxon>
        <taxon>Agaricomycetes</taxon>
        <taxon>Agaricomycetidae</taxon>
        <taxon>Boletales</taxon>
        <taxon>Suillineae</taxon>
        <taxon>Suillaceae</taxon>
        <taxon>Suillus</taxon>
    </lineage>
</organism>
<evidence type="ECO:0000313" key="2">
    <source>
        <dbReference type="Proteomes" id="UP000054485"/>
    </source>
</evidence>
<dbReference type="InParanoid" id="A0A0C9ZJK7"/>
<dbReference type="HOGENOM" id="CLU_772019_0_0_1"/>
<reference evidence="2" key="2">
    <citation type="submission" date="2015-01" db="EMBL/GenBank/DDBJ databases">
        <title>Evolutionary Origins and Diversification of the Mycorrhizal Mutualists.</title>
        <authorList>
            <consortium name="DOE Joint Genome Institute"/>
            <consortium name="Mycorrhizal Genomics Consortium"/>
            <person name="Kohler A."/>
            <person name="Kuo A."/>
            <person name="Nagy L.G."/>
            <person name="Floudas D."/>
            <person name="Copeland A."/>
            <person name="Barry K.W."/>
            <person name="Cichocki N."/>
            <person name="Veneault-Fourrey C."/>
            <person name="LaButti K."/>
            <person name="Lindquist E.A."/>
            <person name="Lipzen A."/>
            <person name="Lundell T."/>
            <person name="Morin E."/>
            <person name="Murat C."/>
            <person name="Riley R."/>
            <person name="Ohm R."/>
            <person name="Sun H."/>
            <person name="Tunlid A."/>
            <person name="Henrissat B."/>
            <person name="Grigoriev I.V."/>
            <person name="Hibbett D.S."/>
            <person name="Martin F."/>
        </authorList>
    </citation>
    <scope>NUCLEOTIDE SEQUENCE [LARGE SCALE GENOMIC DNA]</scope>
    <source>
        <strain evidence="2">UH-Slu-Lm8-n1</strain>
    </source>
</reference>
<dbReference type="EMBL" id="KN835439">
    <property type="protein sequence ID" value="KIK37640.1"/>
    <property type="molecule type" value="Genomic_DNA"/>
</dbReference>
<keyword evidence="2" id="KW-1185">Reference proteome</keyword>
<dbReference type="AlphaFoldDB" id="A0A0C9ZJK7"/>
<name>A0A0C9ZJK7_9AGAM</name>
<accession>A0A0C9ZJK7</accession>
<gene>
    <name evidence="1" type="ORF">CY34DRAFT_15586</name>
</gene>
<dbReference type="Proteomes" id="UP000054485">
    <property type="component" value="Unassembled WGS sequence"/>
</dbReference>
<dbReference type="OrthoDB" id="2609626at2759"/>
<evidence type="ECO:0000313" key="1">
    <source>
        <dbReference type="EMBL" id="KIK37640.1"/>
    </source>
</evidence>
<reference evidence="1 2" key="1">
    <citation type="submission" date="2014-04" db="EMBL/GenBank/DDBJ databases">
        <authorList>
            <consortium name="DOE Joint Genome Institute"/>
            <person name="Kuo A."/>
            <person name="Ruytinx J."/>
            <person name="Rineau F."/>
            <person name="Colpaert J."/>
            <person name="Kohler A."/>
            <person name="Nagy L.G."/>
            <person name="Floudas D."/>
            <person name="Copeland A."/>
            <person name="Barry K.W."/>
            <person name="Cichocki N."/>
            <person name="Veneault-Fourrey C."/>
            <person name="LaButti K."/>
            <person name="Lindquist E.A."/>
            <person name="Lipzen A."/>
            <person name="Lundell T."/>
            <person name="Morin E."/>
            <person name="Murat C."/>
            <person name="Sun H."/>
            <person name="Tunlid A."/>
            <person name="Henrissat B."/>
            <person name="Grigoriev I.V."/>
            <person name="Hibbett D.S."/>
            <person name="Martin F."/>
            <person name="Nordberg H.P."/>
            <person name="Cantor M.N."/>
            <person name="Hua S.X."/>
        </authorList>
    </citation>
    <scope>NUCLEOTIDE SEQUENCE [LARGE SCALE GENOMIC DNA]</scope>
    <source>
        <strain evidence="1 2">UH-Slu-Lm8-n1</strain>
    </source>
</reference>
<dbReference type="STRING" id="930992.A0A0C9ZJK7"/>
<protein>
    <submittedName>
        <fullName evidence="1">Uncharacterized protein</fullName>
    </submittedName>
</protein>
<sequence length="359" mass="40279">MYSAHYESWFPAKSQESDSQGSYASQNFEYNHIESYHDYNSMHNPSLSPIHLNSHSDPFNYDNLAPIDPPSLLFSSTEAPKAVHSEDSHILGLDIDALLKSNTPGDLLQLFSADLIQWCAGVSRWEIECPDCKDWIKTTLPIRMLTGLNSPGYFNTLSGHRHGKKCSKRALQLKSSPSSSNSGCISSSTLPTESLALMTLAQKSDVISTACTRVPIYWPVEALHFWRLSPHFDMVKVARQYAEETNRLKLQGLNDARHVTHVLTRLDEYKSLIMAMSENDVPRIQHILAVTLKRGSSICQIINTLEDAIAGTYHPRGYSRDDLDIAILAYRLGGPALVADPANPPHFYIYFANNRLHYS</sequence>